<proteinExistence type="predicted"/>
<reference evidence="6" key="1">
    <citation type="journal article" date="2010" name="Nature">
        <title>The Amphimedon queenslandica genome and the evolution of animal complexity.</title>
        <authorList>
            <person name="Srivastava M."/>
            <person name="Simakov O."/>
            <person name="Chapman J."/>
            <person name="Fahey B."/>
            <person name="Gauthier M.E."/>
            <person name="Mitros T."/>
            <person name="Richards G.S."/>
            <person name="Conaco C."/>
            <person name="Dacre M."/>
            <person name="Hellsten U."/>
            <person name="Larroux C."/>
            <person name="Putnam N.H."/>
            <person name="Stanke M."/>
            <person name="Adamska M."/>
            <person name="Darling A."/>
            <person name="Degnan S.M."/>
            <person name="Oakley T.H."/>
            <person name="Plachetzki D.C."/>
            <person name="Zhai Y."/>
            <person name="Adamski M."/>
            <person name="Calcino A."/>
            <person name="Cummins S.F."/>
            <person name="Goodstein D.M."/>
            <person name="Harris C."/>
            <person name="Jackson D.J."/>
            <person name="Leys S.P."/>
            <person name="Shu S."/>
            <person name="Woodcroft B.J."/>
            <person name="Vervoort M."/>
            <person name="Kosik K.S."/>
            <person name="Manning G."/>
            <person name="Degnan B.M."/>
            <person name="Rokhsar D.S."/>
        </authorList>
    </citation>
    <scope>NUCLEOTIDE SEQUENCE [LARGE SCALE GENOMIC DNA]</scope>
</reference>
<sequence length="989" mass="111256">MKFNSKELASFAAYRIGRADKEGSLWMRESDGYIRKKENYCKRWCLLSGNLLFYAKEDSSNSPLVGVIVLERAHVESEAFSGNRNAFRLIFQNGSDDEYWFYTDSARDADEWIRILNSASYEFLRIQFSELRGQIMHLTGKDPFGQEGPVSNWAVSPTLLQQPSSGYDGEPIFELLLSCSSLVGGVRDVSPPSPLIVTSCMTPPQAYWMRYAQTELVDKSCDPQFTTPVAFFDGSIYTATQLKFDVFDVCNREEGMMRPLGQCQCTVQELIRQTDKLHRFEIKYDDIPSGYLLIKTKINCVAKKPSVDSRFSPETPPTSSSDTSESLQVSSSYSFRSPIDNMVVRSFKFPKLNDVSTGINVTESMGESLFTFTLPMQIIEMCLAEENVTIGQFGSLVGLSEHWEIIRQEVCLELRNLIEHYSSSREAMQVEAELGRLFKKSVIKDKNTLEFVPVNLHVQEMKVSVGKEEKDRTVYTCVTVGCPTAYSLKYRQGGLARMQSSVPLLASSTTFSPATENKSYRVKHLLKRFTQHQANIKLRSKKLTAAAERGDYKELKGAVQGVAECVAMLENHCTVTMVQEALKDWYKALDFTGIPSFISSLSSLDPKSVLSVVEQHMVCVEAQVDGVITSKLSPAECNSHLEGPVSDLLKAIDQCMEVFQSALFFVLLKEHYALQISKVPIGLKGFRHRRDIVFSHTVTTATTSFVMKVLRSIGSKHFLTQVQEIGFLIHWESLLSTQGDEMGMLEDFITAMHDLNSLKFRFVQANSASDLPRCSGTRYKVVVDVPVQSAIFRILPKELRDGHDISTVAVLFTQGVNEQQSLADTFGDTHLQDQINIKSLQRLVQYYEKFNQRFGSVGLQLSQRAKAVGNLLQQLRTQVHARKTKNTDILTLSAELCRLLDSGRITSCKSAKDRTAMSVTLEEAHILINEGMDPAHFQQTLDILRSQGTRIRNAEKNVGVPLYAFNALQVVTLPKNYRPPEGTYKKLQT</sequence>
<dbReference type="Gene3D" id="2.30.29.30">
    <property type="entry name" value="Pleckstrin-homology domain (PH domain)/Phosphotyrosine-binding domain (PTB)"/>
    <property type="match status" value="1"/>
</dbReference>
<dbReference type="GO" id="GO:0016316">
    <property type="term" value="F:phosphatidylinositol-3,4-bisphosphate 4-phosphatase activity"/>
    <property type="evidence" value="ECO:0007669"/>
    <property type="project" value="InterPro"/>
</dbReference>
<dbReference type="GO" id="GO:0005737">
    <property type="term" value="C:cytoplasm"/>
    <property type="evidence" value="ECO:0007669"/>
    <property type="project" value="TreeGrafter"/>
</dbReference>
<dbReference type="InterPro" id="IPR011993">
    <property type="entry name" value="PH-like_dom_sf"/>
</dbReference>
<dbReference type="Pfam" id="PF00169">
    <property type="entry name" value="PH"/>
    <property type="match status" value="1"/>
</dbReference>
<keyword evidence="1" id="KW-0378">Hydrolase</keyword>
<dbReference type="PANTHER" id="PTHR12187">
    <property type="entry name" value="AGAP000124-PA"/>
    <property type="match status" value="1"/>
</dbReference>
<evidence type="ECO:0000256" key="2">
    <source>
        <dbReference type="ARBA" id="ARBA00023098"/>
    </source>
</evidence>
<reference evidence="5" key="2">
    <citation type="submission" date="2017-05" db="UniProtKB">
        <authorList>
            <consortium name="EnsemblMetazoa"/>
        </authorList>
    </citation>
    <scope>IDENTIFICATION</scope>
</reference>
<evidence type="ECO:0000313" key="5">
    <source>
        <dbReference type="EnsemblMetazoa" id="Aqu2.1.41310_001"/>
    </source>
</evidence>
<evidence type="ECO:0000256" key="1">
    <source>
        <dbReference type="ARBA" id="ARBA00022801"/>
    </source>
</evidence>
<feature type="domain" description="PH" evidence="4">
    <location>
        <begin position="18"/>
        <end position="121"/>
    </location>
</feature>
<dbReference type="SMART" id="SM00233">
    <property type="entry name" value="PH"/>
    <property type="match status" value="1"/>
</dbReference>
<feature type="compositionally biased region" description="Low complexity" evidence="3">
    <location>
        <begin position="309"/>
        <end position="326"/>
    </location>
</feature>
<keyword evidence="2" id="KW-0443">Lipid metabolism</keyword>
<dbReference type="AlphaFoldDB" id="A0A1X7VN99"/>
<dbReference type="FunCoup" id="A0A1X7VN99">
    <property type="interactions" value="74"/>
</dbReference>
<evidence type="ECO:0000259" key="4">
    <source>
        <dbReference type="PROSITE" id="PS50003"/>
    </source>
</evidence>
<feature type="region of interest" description="Disordered" evidence="3">
    <location>
        <begin position="306"/>
        <end position="326"/>
    </location>
</feature>
<protein>
    <recommendedName>
        <fullName evidence="4">PH domain-containing protein</fullName>
    </recommendedName>
</protein>
<dbReference type="InterPro" id="IPR001849">
    <property type="entry name" value="PH_domain"/>
</dbReference>
<dbReference type="PROSITE" id="PS50003">
    <property type="entry name" value="PH_DOMAIN"/>
    <property type="match status" value="1"/>
</dbReference>
<dbReference type="eggNOG" id="KOG4428">
    <property type="taxonomic scope" value="Eukaryota"/>
</dbReference>
<evidence type="ECO:0000313" key="6">
    <source>
        <dbReference type="Proteomes" id="UP000007879"/>
    </source>
</evidence>
<name>A0A1X7VN99_AMPQE</name>
<gene>
    <name evidence="5" type="primary">100631688</name>
</gene>
<dbReference type="SUPFAM" id="SSF50729">
    <property type="entry name" value="PH domain-like"/>
    <property type="match status" value="1"/>
</dbReference>
<dbReference type="KEGG" id="aqu:100631688"/>
<dbReference type="InterPro" id="IPR039034">
    <property type="entry name" value="INPP4"/>
</dbReference>
<accession>A0A1X7VN99</accession>
<dbReference type="EnsemblMetazoa" id="XM_020007682.1">
    <property type="protein sequence ID" value="XP_019863241.1"/>
    <property type="gene ID" value="LOC100631688"/>
</dbReference>
<dbReference type="Proteomes" id="UP000007879">
    <property type="component" value="Unassembled WGS sequence"/>
</dbReference>
<dbReference type="PANTHER" id="PTHR12187:SF11">
    <property type="entry name" value="PHOSPHATIDYLINOSITOL-3,4-BISPHOSPHATE 4-PHOSPHATASE"/>
    <property type="match status" value="1"/>
</dbReference>
<dbReference type="OrthoDB" id="159395at2759"/>
<dbReference type="InParanoid" id="A0A1X7VN99"/>
<evidence type="ECO:0000256" key="3">
    <source>
        <dbReference type="SAM" id="MobiDB-lite"/>
    </source>
</evidence>
<dbReference type="EnsemblMetazoa" id="Aqu2.1.41310_001">
    <property type="protein sequence ID" value="Aqu2.1.41310_001"/>
    <property type="gene ID" value="Aqu2.1.41310"/>
</dbReference>
<keyword evidence="6" id="KW-1185">Reference proteome</keyword>
<organism evidence="5">
    <name type="scientific">Amphimedon queenslandica</name>
    <name type="common">Sponge</name>
    <dbReference type="NCBI Taxonomy" id="400682"/>
    <lineage>
        <taxon>Eukaryota</taxon>
        <taxon>Metazoa</taxon>
        <taxon>Porifera</taxon>
        <taxon>Demospongiae</taxon>
        <taxon>Heteroscleromorpha</taxon>
        <taxon>Haplosclerida</taxon>
        <taxon>Niphatidae</taxon>
        <taxon>Amphimedon</taxon>
    </lineage>
</organism>